<evidence type="ECO:0000256" key="4">
    <source>
        <dbReference type="SAM" id="Phobius"/>
    </source>
</evidence>
<dbReference type="Pfam" id="PF01126">
    <property type="entry name" value="Heme_oxygenase"/>
    <property type="match status" value="1"/>
</dbReference>
<dbReference type="PANTHER" id="PTHR10720">
    <property type="entry name" value="HEME OXYGENASE"/>
    <property type="match status" value="1"/>
</dbReference>
<dbReference type="InterPro" id="IPR002051">
    <property type="entry name" value="Haem_Oase"/>
</dbReference>
<keyword evidence="2" id="KW-0479">Metal-binding</keyword>
<dbReference type="PRINTS" id="PR00088">
    <property type="entry name" value="HAEMOXYGNASE"/>
</dbReference>
<dbReference type="AlphaFoldDB" id="A0AAV1HWP9"/>
<sequence length="257" mass="28146">MVAARLVVACTDKILYARALAAFWHVHSALEAGVAKNAGHKALGEVAGLTRSLHRATAFEADLQHLLGPEWRSRVEQRSPAVVAYVEHLADISSTDPVRLIAHAYTQHMALLAGGQRIRKFVASTVPGLQGQEGVSVFSFEEPVDPMKKEYKAAVNSQEELLGTEGTQKVLEEHVKVFEMNNDIIRAFPVHTRHTLGAVRRILPPEVILGACATLFALFMMWVTPKVMEAAAAWEGRDMEACSTDAVDTCQMRPPEG</sequence>
<organism evidence="5 6">
    <name type="scientific">Coccomyxa viridis</name>
    <dbReference type="NCBI Taxonomy" id="1274662"/>
    <lineage>
        <taxon>Eukaryota</taxon>
        <taxon>Viridiplantae</taxon>
        <taxon>Chlorophyta</taxon>
        <taxon>core chlorophytes</taxon>
        <taxon>Trebouxiophyceae</taxon>
        <taxon>Trebouxiophyceae incertae sedis</taxon>
        <taxon>Coccomyxaceae</taxon>
        <taxon>Coccomyxa</taxon>
    </lineage>
</organism>
<proteinExistence type="predicted"/>
<dbReference type="Gene3D" id="1.20.910.10">
    <property type="entry name" value="Heme oxygenase-like"/>
    <property type="match status" value="1"/>
</dbReference>
<dbReference type="GO" id="GO:0046872">
    <property type="term" value="F:metal ion binding"/>
    <property type="evidence" value="ECO:0007669"/>
    <property type="project" value="UniProtKB-KW"/>
</dbReference>
<evidence type="ECO:0008006" key="7">
    <source>
        <dbReference type="Google" id="ProtNLM"/>
    </source>
</evidence>
<keyword evidence="3" id="KW-0408">Iron</keyword>
<keyword evidence="4" id="KW-0472">Membrane</keyword>
<reference evidence="5 6" key="1">
    <citation type="submission" date="2023-10" db="EMBL/GenBank/DDBJ databases">
        <authorList>
            <person name="Maclean D."/>
            <person name="Macfadyen A."/>
        </authorList>
    </citation>
    <scope>NUCLEOTIDE SEQUENCE [LARGE SCALE GENOMIC DNA]</scope>
</reference>
<keyword evidence="4" id="KW-0812">Transmembrane</keyword>
<evidence type="ECO:0000256" key="3">
    <source>
        <dbReference type="ARBA" id="ARBA00023004"/>
    </source>
</evidence>
<gene>
    <name evidence="5" type="ORF">CVIRNUC_002193</name>
</gene>
<dbReference type="SUPFAM" id="SSF48613">
    <property type="entry name" value="Heme oxygenase-like"/>
    <property type="match status" value="1"/>
</dbReference>
<dbReference type="InterPro" id="IPR016084">
    <property type="entry name" value="Haem_Oase-like_multi-hlx"/>
</dbReference>
<comment type="caution">
    <text evidence="5">The sequence shown here is derived from an EMBL/GenBank/DDBJ whole genome shotgun (WGS) entry which is preliminary data.</text>
</comment>
<evidence type="ECO:0000256" key="2">
    <source>
        <dbReference type="ARBA" id="ARBA00022723"/>
    </source>
</evidence>
<dbReference type="GO" id="GO:0006788">
    <property type="term" value="P:heme oxidation"/>
    <property type="evidence" value="ECO:0007669"/>
    <property type="project" value="InterPro"/>
</dbReference>
<protein>
    <recommendedName>
        <fullName evidence="7">Heme oxygenase</fullName>
    </recommendedName>
</protein>
<feature type="transmembrane region" description="Helical" evidence="4">
    <location>
        <begin position="207"/>
        <end position="224"/>
    </location>
</feature>
<dbReference type="GO" id="GO:0004392">
    <property type="term" value="F:heme oxygenase (decyclizing) activity"/>
    <property type="evidence" value="ECO:0007669"/>
    <property type="project" value="InterPro"/>
</dbReference>
<keyword evidence="6" id="KW-1185">Reference proteome</keyword>
<dbReference type="EMBL" id="CAUYUE010000003">
    <property type="protein sequence ID" value="CAK0753075.1"/>
    <property type="molecule type" value="Genomic_DNA"/>
</dbReference>
<accession>A0AAV1HWP9</accession>
<evidence type="ECO:0000313" key="6">
    <source>
        <dbReference type="Proteomes" id="UP001314263"/>
    </source>
</evidence>
<dbReference type="InterPro" id="IPR016053">
    <property type="entry name" value="Haem_Oase-like"/>
</dbReference>
<name>A0AAV1HWP9_9CHLO</name>
<dbReference type="PANTHER" id="PTHR10720:SF0">
    <property type="entry name" value="HEME OXYGENASE"/>
    <property type="match status" value="1"/>
</dbReference>
<evidence type="ECO:0000256" key="1">
    <source>
        <dbReference type="ARBA" id="ARBA00022617"/>
    </source>
</evidence>
<dbReference type="CDD" id="cd19165">
    <property type="entry name" value="HemeO"/>
    <property type="match status" value="1"/>
</dbReference>
<evidence type="ECO:0000313" key="5">
    <source>
        <dbReference type="EMBL" id="CAK0753075.1"/>
    </source>
</evidence>
<keyword evidence="1" id="KW-0349">Heme</keyword>
<dbReference type="Proteomes" id="UP001314263">
    <property type="component" value="Unassembled WGS sequence"/>
</dbReference>
<keyword evidence="4" id="KW-1133">Transmembrane helix</keyword>